<evidence type="ECO:0000256" key="3">
    <source>
        <dbReference type="SAM" id="SignalP"/>
    </source>
</evidence>
<evidence type="ECO:0000313" key="5">
    <source>
        <dbReference type="Proteomes" id="UP001217582"/>
    </source>
</evidence>
<feature type="region of interest" description="Disordered" evidence="1">
    <location>
        <begin position="151"/>
        <end position="182"/>
    </location>
</feature>
<feature type="transmembrane region" description="Helical" evidence="2">
    <location>
        <begin position="88"/>
        <end position="110"/>
    </location>
</feature>
<evidence type="ECO:0000313" key="4">
    <source>
        <dbReference type="EMBL" id="WFD17166.1"/>
    </source>
</evidence>
<protein>
    <recommendedName>
        <fullName evidence="6">Transmembrane protein</fullName>
    </recommendedName>
</protein>
<dbReference type="EMBL" id="CP119921">
    <property type="protein sequence ID" value="WFD17166.1"/>
    <property type="molecule type" value="Genomic_DNA"/>
</dbReference>
<dbReference type="AlphaFoldDB" id="A0AAJ5Z8I1"/>
<gene>
    <name evidence="4" type="ORF">MARU1_003214</name>
</gene>
<keyword evidence="2" id="KW-0812">Transmembrane</keyword>
<accession>A0AAJ5Z8I1</accession>
<feature type="signal peptide" evidence="3">
    <location>
        <begin position="1"/>
        <end position="33"/>
    </location>
</feature>
<evidence type="ECO:0000256" key="2">
    <source>
        <dbReference type="SAM" id="Phobius"/>
    </source>
</evidence>
<keyword evidence="2" id="KW-1133">Transmembrane helix</keyword>
<organism evidence="4 5">
    <name type="scientific">Malassezia arunalokei</name>
    <dbReference type="NCBI Taxonomy" id="1514897"/>
    <lineage>
        <taxon>Eukaryota</taxon>
        <taxon>Fungi</taxon>
        <taxon>Dikarya</taxon>
        <taxon>Basidiomycota</taxon>
        <taxon>Ustilaginomycotina</taxon>
        <taxon>Malasseziomycetes</taxon>
        <taxon>Malasseziales</taxon>
        <taxon>Malasseziaceae</taxon>
        <taxon>Malassezia</taxon>
    </lineage>
</organism>
<feature type="region of interest" description="Disordered" evidence="1">
    <location>
        <begin position="299"/>
        <end position="333"/>
    </location>
</feature>
<sequence>MRWLDPSWHARRRRHKYTAALVWLYMTLECASAVEYEPLPTTAARSSLSKDTSNELIWVCPPHSDTCMGVTSPFARYIRRSIWFERKAIIITAIFLSIFIILFIGTAVFLRDLRHSGVDEEETLSEKSESEESLPWPPSAQRAQLFMHLRRRSRASRHTPPRDHSDADDEDSDTASELSLSDLPCPQPPLLNAVHIAAPVRSRFPRYPSPSEAPDASDIQVVNTFPIEPAATLPPSYGTASSSTTYDKQEPICNPFEDPDTTTLSAHVATDEKATLHALHSAPSAPEVVDDIPVPSAPDAIDDIPAPSAPDMPPSFGNAQPKGKERSTAIVPAPPAPFVSSYDVYASMSKSKAQEAEEERAWLTSILPSMPGQPPDSLDLPTYQQRANELSEAPIPSAPVMEE</sequence>
<evidence type="ECO:0000256" key="1">
    <source>
        <dbReference type="SAM" id="MobiDB-lite"/>
    </source>
</evidence>
<keyword evidence="2" id="KW-0472">Membrane</keyword>
<feature type="chain" id="PRO_5042468593" description="Transmembrane protein" evidence="3">
    <location>
        <begin position="34"/>
        <end position="403"/>
    </location>
</feature>
<feature type="region of interest" description="Disordered" evidence="1">
    <location>
        <begin position="365"/>
        <end position="403"/>
    </location>
</feature>
<proteinExistence type="predicted"/>
<name>A0AAJ5Z8I1_9BASI</name>
<keyword evidence="3" id="KW-0732">Signal</keyword>
<evidence type="ECO:0008006" key="6">
    <source>
        <dbReference type="Google" id="ProtNLM"/>
    </source>
</evidence>
<dbReference type="Proteomes" id="UP001217582">
    <property type="component" value="Chromosome 6"/>
</dbReference>
<keyword evidence="5" id="KW-1185">Reference proteome</keyword>
<reference evidence="4 5" key="1">
    <citation type="submission" date="2023-03" db="EMBL/GenBank/DDBJ databases">
        <title>Mating type loci evolution in Malassezia.</title>
        <authorList>
            <person name="Coelho M.A."/>
        </authorList>
    </citation>
    <scope>NUCLEOTIDE SEQUENCE [LARGE SCALE GENOMIC DNA]</scope>
    <source>
        <strain evidence="4 5">CBS 13387</strain>
    </source>
</reference>